<feature type="compositionally biased region" description="Polar residues" evidence="1">
    <location>
        <begin position="496"/>
        <end position="512"/>
    </location>
</feature>
<feature type="domain" description="FHA" evidence="2">
    <location>
        <begin position="405"/>
        <end position="460"/>
    </location>
</feature>
<accession>A0A7M6DNG5</accession>
<dbReference type="GO" id="GO:0031011">
    <property type="term" value="C:Ino80 complex"/>
    <property type="evidence" value="ECO:0007669"/>
    <property type="project" value="InterPro"/>
</dbReference>
<dbReference type="InterPro" id="IPR037912">
    <property type="entry name" value="MCRS1"/>
</dbReference>
<dbReference type="GO" id="GO:0044545">
    <property type="term" value="C:NSL complex"/>
    <property type="evidence" value="ECO:0007669"/>
    <property type="project" value="TreeGrafter"/>
</dbReference>
<sequence>MMSDQTNQQIINEKTTIPSTQSSGQTPVFATPSPSALPVTVSLNTSSCSMLTSPVHVTPLTSPKVEFLKHSEGHLSVASLNKTGGNASSTSSTPAVTPLSQQRRSSSRSIKRPKFDDELVETSGLKRSSSRKNSESSPSDTRSRKSVSKQTSSLQPKKKLKKIKAKPVPVDFGRWRPTDDLALIVAVSQTCDLQSVFLGIRFSCHFTLKEVQDRWFALLYDPLVSKLAQQSIKALPAEVVEKVTVKSALWSKDEDQLLADISQEDNYDLNDFQTLLDENPTTFHRSRTAAILEDHWKLLRHYHLLSSQLAKNINSTVCTLQDMENRLVDDQINRSEDDELNQELSFTDRAHKREIRRLEQEIPQWEVMLEKSGYIEDLEVSTFPEDTLAVLKGRILKFHIVKETTYIGRRNLDFDIDVDLSVEGPALKISRRQGVLKLVNGRFHLENCGRRPFYINGQPLASGASTTLMNNSVIEIYCTKLLFNVNQKAVQKRNENNQSEGRSRTNLNSNLT</sequence>
<dbReference type="PANTHER" id="PTHR13233:SF0">
    <property type="entry name" value="MICROSPHERULE PROTEIN 1"/>
    <property type="match status" value="1"/>
</dbReference>
<dbReference type="Pfam" id="PF13325">
    <property type="entry name" value="MCRS_N"/>
    <property type="match status" value="1"/>
</dbReference>
<dbReference type="GeneID" id="136824050"/>
<dbReference type="Gene3D" id="2.60.200.20">
    <property type="match status" value="1"/>
</dbReference>
<dbReference type="RefSeq" id="XP_066936305.1">
    <property type="nucleotide sequence ID" value="XM_067080204.1"/>
</dbReference>
<dbReference type="SUPFAM" id="SSF49879">
    <property type="entry name" value="SMAD/FHA domain"/>
    <property type="match status" value="1"/>
</dbReference>
<protein>
    <recommendedName>
        <fullName evidence="2">FHA domain-containing protein</fullName>
    </recommendedName>
</protein>
<dbReference type="OrthoDB" id="10262769at2759"/>
<feature type="region of interest" description="Disordered" evidence="1">
    <location>
        <begin position="78"/>
        <end position="162"/>
    </location>
</feature>
<evidence type="ECO:0000256" key="1">
    <source>
        <dbReference type="SAM" id="MobiDB-lite"/>
    </source>
</evidence>
<keyword evidence="4" id="KW-1185">Reference proteome</keyword>
<feature type="region of interest" description="Disordered" evidence="1">
    <location>
        <begin position="1"/>
        <end position="32"/>
    </location>
</feature>
<dbReference type="InterPro" id="IPR008984">
    <property type="entry name" value="SMAD_FHA_dom_sf"/>
</dbReference>
<feature type="region of interest" description="Disordered" evidence="1">
    <location>
        <begin position="492"/>
        <end position="512"/>
    </location>
</feature>
<organism evidence="3 4">
    <name type="scientific">Clytia hemisphaerica</name>
    <dbReference type="NCBI Taxonomy" id="252671"/>
    <lineage>
        <taxon>Eukaryota</taxon>
        <taxon>Metazoa</taxon>
        <taxon>Cnidaria</taxon>
        <taxon>Hydrozoa</taxon>
        <taxon>Hydroidolina</taxon>
        <taxon>Leptothecata</taxon>
        <taxon>Obeliida</taxon>
        <taxon>Clytiidae</taxon>
        <taxon>Clytia</taxon>
    </lineage>
</organism>
<dbReference type="SMART" id="SM00240">
    <property type="entry name" value="FHA"/>
    <property type="match status" value="1"/>
</dbReference>
<dbReference type="InterPro" id="IPR025999">
    <property type="entry name" value="MCRS_N"/>
</dbReference>
<feature type="compositionally biased region" description="Polar residues" evidence="1">
    <location>
        <begin position="78"/>
        <end position="87"/>
    </location>
</feature>
<dbReference type="Proteomes" id="UP000594262">
    <property type="component" value="Unplaced"/>
</dbReference>
<proteinExistence type="predicted"/>
<dbReference type="GO" id="GO:0045944">
    <property type="term" value="P:positive regulation of transcription by RNA polymerase II"/>
    <property type="evidence" value="ECO:0007669"/>
    <property type="project" value="TreeGrafter"/>
</dbReference>
<dbReference type="InterPro" id="IPR000253">
    <property type="entry name" value="FHA_dom"/>
</dbReference>
<evidence type="ECO:0000313" key="4">
    <source>
        <dbReference type="Proteomes" id="UP000594262"/>
    </source>
</evidence>
<dbReference type="PROSITE" id="PS50006">
    <property type="entry name" value="FHA_DOMAIN"/>
    <property type="match status" value="1"/>
</dbReference>
<dbReference type="GO" id="GO:0071339">
    <property type="term" value="C:MLL1 complex"/>
    <property type="evidence" value="ECO:0007669"/>
    <property type="project" value="InterPro"/>
</dbReference>
<dbReference type="EnsemblMetazoa" id="CLYHEMT018066.1">
    <property type="protein sequence ID" value="CLYHEMP018066.1"/>
    <property type="gene ID" value="CLYHEMG018066"/>
</dbReference>
<dbReference type="AlphaFoldDB" id="A0A7M6DNG5"/>
<name>A0A7M6DNG5_9CNID</name>
<evidence type="ECO:0000259" key="2">
    <source>
        <dbReference type="PROSITE" id="PS50006"/>
    </source>
</evidence>
<evidence type="ECO:0000313" key="3">
    <source>
        <dbReference type="EnsemblMetazoa" id="CLYHEMP018066.1"/>
    </source>
</evidence>
<reference evidence="3" key="1">
    <citation type="submission" date="2021-01" db="UniProtKB">
        <authorList>
            <consortium name="EnsemblMetazoa"/>
        </authorList>
    </citation>
    <scope>IDENTIFICATION</scope>
</reference>
<dbReference type="PANTHER" id="PTHR13233">
    <property type="entry name" value="MICROSPHERULE PROTEIN 1"/>
    <property type="match status" value="1"/>
</dbReference>
<dbReference type="GO" id="GO:0002151">
    <property type="term" value="F:G-quadruplex RNA binding"/>
    <property type="evidence" value="ECO:0007669"/>
    <property type="project" value="InterPro"/>
</dbReference>